<evidence type="ECO:0000256" key="1">
    <source>
        <dbReference type="SAM" id="MobiDB-lite"/>
    </source>
</evidence>
<dbReference type="Proteomes" id="UP001286313">
    <property type="component" value="Unassembled WGS sequence"/>
</dbReference>
<evidence type="ECO:0000313" key="3">
    <source>
        <dbReference type="Proteomes" id="UP001286313"/>
    </source>
</evidence>
<evidence type="ECO:0000313" key="2">
    <source>
        <dbReference type="EMBL" id="KAK3883129.1"/>
    </source>
</evidence>
<feature type="compositionally biased region" description="Polar residues" evidence="1">
    <location>
        <begin position="108"/>
        <end position="119"/>
    </location>
</feature>
<gene>
    <name evidence="2" type="ORF">Pcinc_012534</name>
</gene>
<protein>
    <submittedName>
        <fullName evidence="2">Uncharacterized protein</fullName>
    </submittedName>
</protein>
<accession>A0AAE1G0F5</accession>
<feature type="compositionally biased region" description="Low complexity" evidence="1">
    <location>
        <begin position="120"/>
        <end position="146"/>
    </location>
</feature>
<dbReference type="EMBL" id="JAWQEG010001018">
    <property type="protein sequence ID" value="KAK3883129.1"/>
    <property type="molecule type" value="Genomic_DNA"/>
</dbReference>
<comment type="caution">
    <text evidence="2">The sequence shown here is derived from an EMBL/GenBank/DDBJ whole genome shotgun (WGS) entry which is preliminary data.</text>
</comment>
<name>A0AAE1G0F5_PETCI</name>
<reference evidence="2" key="1">
    <citation type="submission" date="2023-10" db="EMBL/GenBank/DDBJ databases">
        <title>Genome assemblies of two species of porcelain crab, Petrolisthes cinctipes and Petrolisthes manimaculis (Anomura: Porcellanidae).</title>
        <authorList>
            <person name="Angst P."/>
        </authorList>
    </citation>
    <scope>NUCLEOTIDE SEQUENCE</scope>
    <source>
        <strain evidence="2">PB745_01</strain>
        <tissue evidence="2">Gill</tissue>
    </source>
</reference>
<dbReference type="AlphaFoldDB" id="A0AAE1G0F5"/>
<organism evidence="2 3">
    <name type="scientific">Petrolisthes cinctipes</name>
    <name type="common">Flat porcelain crab</name>
    <dbReference type="NCBI Taxonomy" id="88211"/>
    <lineage>
        <taxon>Eukaryota</taxon>
        <taxon>Metazoa</taxon>
        <taxon>Ecdysozoa</taxon>
        <taxon>Arthropoda</taxon>
        <taxon>Crustacea</taxon>
        <taxon>Multicrustacea</taxon>
        <taxon>Malacostraca</taxon>
        <taxon>Eumalacostraca</taxon>
        <taxon>Eucarida</taxon>
        <taxon>Decapoda</taxon>
        <taxon>Pleocyemata</taxon>
        <taxon>Anomura</taxon>
        <taxon>Galatheoidea</taxon>
        <taxon>Porcellanidae</taxon>
        <taxon>Petrolisthes</taxon>
    </lineage>
</organism>
<proteinExistence type="predicted"/>
<feature type="region of interest" description="Disordered" evidence="1">
    <location>
        <begin position="103"/>
        <end position="150"/>
    </location>
</feature>
<sequence length="176" mass="19888">MLRKERDIFLINKQNNFKGREGLCEFLRRSCCITNQSQHRIARDSFLSVYRAFSRRHGYSIAKPINIGRFLGRLGVRATCSDSGDHGKELNSVYVGIQYRLDPKTRSSSDNPPVSSTCDAATPNTTTTEPNAQDQTTTRAPTPSRSRTMRRIIFTGEKDLSEFLSEQYEEGSADRG</sequence>
<keyword evidence="3" id="KW-1185">Reference proteome</keyword>